<dbReference type="PANTHER" id="PTHR30146:SF146">
    <property type="entry name" value="HTH-TYPE TRANSCRIPTIONAL REGULATOR TRER"/>
    <property type="match status" value="1"/>
</dbReference>
<gene>
    <name evidence="5" type="ORF">EV693_11346</name>
</gene>
<dbReference type="GO" id="GO:0003700">
    <property type="term" value="F:DNA-binding transcription factor activity"/>
    <property type="evidence" value="ECO:0007669"/>
    <property type="project" value="TreeGrafter"/>
</dbReference>
<keyword evidence="3" id="KW-0804">Transcription</keyword>
<keyword evidence="6" id="KW-1185">Reference proteome</keyword>
<accession>A0A4R2N5X8</accession>
<dbReference type="AlphaFoldDB" id="A0A4R2N5X8"/>
<dbReference type="GO" id="GO:0000976">
    <property type="term" value="F:transcription cis-regulatory region binding"/>
    <property type="evidence" value="ECO:0007669"/>
    <property type="project" value="TreeGrafter"/>
</dbReference>
<organism evidence="5 6">
    <name type="scientific">Nicoletella semolina</name>
    <dbReference type="NCBI Taxonomy" id="271160"/>
    <lineage>
        <taxon>Bacteria</taxon>
        <taxon>Pseudomonadati</taxon>
        <taxon>Pseudomonadota</taxon>
        <taxon>Gammaproteobacteria</taxon>
        <taxon>Pasteurellales</taxon>
        <taxon>Pasteurellaceae</taxon>
        <taxon>Nicoletella</taxon>
    </lineage>
</organism>
<protein>
    <submittedName>
        <fullName evidence="5">LacI family transcriptional regulator</fullName>
    </submittedName>
</protein>
<dbReference type="RefSeq" id="WP_132501863.1">
    <property type="nucleotide sequence ID" value="NZ_LVXA01000001.1"/>
</dbReference>
<keyword evidence="1" id="KW-0805">Transcription regulation</keyword>
<dbReference type="InterPro" id="IPR000843">
    <property type="entry name" value="HTH_LacI"/>
</dbReference>
<dbReference type="CDD" id="cd01542">
    <property type="entry name" value="PBP1_TreR-like"/>
    <property type="match status" value="1"/>
</dbReference>
<evidence type="ECO:0000259" key="4">
    <source>
        <dbReference type="PROSITE" id="PS50932"/>
    </source>
</evidence>
<evidence type="ECO:0000256" key="2">
    <source>
        <dbReference type="ARBA" id="ARBA00023125"/>
    </source>
</evidence>
<dbReference type="InterPro" id="IPR046335">
    <property type="entry name" value="LacI/GalR-like_sensor"/>
</dbReference>
<evidence type="ECO:0000313" key="6">
    <source>
        <dbReference type="Proteomes" id="UP000295537"/>
    </source>
</evidence>
<dbReference type="SMART" id="SM00354">
    <property type="entry name" value="HTH_LACI"/>
    <property type="match status" value="1"/>
</dbReference>
<dbReference type="SUPFAM" id="SSF53822">
    <property type="entry name" value="Periplasmic binding protein-like I"/>
    <property type="match status" value="1"/>
</dbReference>
<dbReference type="Pfam" id="PF13377">
    <property type="entry name" value="Peripla_BP_3"/>
    <property type="match status" value="1"/>
</dbReference>
<name>A0A4R2N5X8_9PAST</name>
<sequence>MTKLTIKDIAQRCGVGKSTVSRVLNNAPNVSEKTREKIQAVINQLGFQPDRTARAMRGNQESVVGIIVTRLHSTAEMQTLSAILKQLYARNITPMIVESQFQASAVSKYFQLFEQRQVNGVIVFGFSSLPLETVQQWKSPLVSLVRAYPDISAVYYDDENAIKALLKALYMKGHRQIGYLGVDDQDETSGRIRNQSYLNFCKDYELTPNMVLAALDPESAFQQTAQLLKAAPSAVLCGSTSLAIGALKYLQKNQQTIPLAYLGENALLQHFCPDLLCLDFGYVQAGKTAVDLLLRQLNGDHCVMQQKVPFQLVE</sequence>
<evidence type="ECO:0000256" key="3">
    <source>
        <dbReference type="ARBA" id="ARBA00023163"/>
    </source>
</evidence>
<comment type="caution">
    <text evidence="5">The sequence shown here is derived from an EMBL/GenBank/DDBJ whole genome shotgun (WGS) entry which is preliminary data.</text>
</comment>
<dbReference type="Pfam" id="PF00356">
    <property type="entry name" value="LacI"/>
    <property type="match status" value="1"/>
</dbReference>
<reference evidence="5 6" key="1">
    <citation type="submission" date="2019-03" db="EMBL/GenBank/DDBJ databases">
        <title>Genomic Encyclopedia of Type Strains, Phase IV (KMG-IV): sequencing the most valuable type-strain genomes for metagenomic binning, comparative biology and taxonomic classification.</title>
        <authorList>
            <person name="Goeker M."/>
        </authorList>
    </citation>
    <scope>NUCLEOTIDE SEQUENCE [LARGE SCALE GENOMIC DNA]</scope>
    <source>
        <strain evidence="5 6">DSM 16380</strain>
    </source>
</reference>
<dbReference type="OrthoDB" id="198888at2"/>
<feature type="domain" description="HTH lacI-type" evidence="4">
    <location>
        <begin position="4"/>
        <end position="58"/>
    </location>
</feature>
<dbReference type="SUPFAM" id="SSF47413">
    <property type="entry name" value="lambda repressor-like DNA-binding domains"/>
    <property type="match status" value="1"/>
</dbReference>
<proteinExistence type="predicted"/>
<dbReference type="InterPro" id="IPR010982">
    <property type="entry name" value="Lambda_DNA-bd_dom_sf"/>
</dbReference>
<dbReference type="Proteomes" id="UP000295537">
    <property type="component" value="Unassembled WGS sequence"/>
</dbReference>
<dbReference type="PROSITE" id="PS50932">
    <property type="entry name" value="HTH_LACI_2"/>
    <property type="match status" value="1"/>
</dbReference>
<keyword evidence="2" id="KW-0238">DNA-binding</keyword>
<dbReference type="InterPro" id="IPR028082">
    <property type="entry name" value="Peripla_BP_I"/>
</dbReference>
<dbReference type="EMBL" id="SLXJ01000013">
    <property type="protein sequence ID" value="TCP16247.1"/>
    <property type="molecule type" value="Genomic_DNA"/>
</dbReference>
<dbReference type="Gene3D" id="1.10.260.40">
    <property type="entry name" value="lambda repressor-like DNA-binding domains"/>
    <property type="match status" value="1"/>
</dbReference>
<evidence type="ECO:0000313" key="5">
    <source>
        <dbReference type="EMBL" id="TCP16247.1"/>
    </source>
</evidence>
<dbReference type="CDD" id="cd01392">
    <property type="entry name" value="HTH_LacI"/>
    <property type="match status" value="1"/>
</dbReference>
<evidence type="ECO:0000256" key="1">
    <source>
        <dbReference type="ARBA" id="ARBA00023015"/>
    </source>
</evidence>
<dbReference type="Gene3D" id="3.40.50.2300">
    <property type="match status" value="2"/>
</dbReference>
<dbReference type="PANTHER" id="PTHR30146">
    <property type="entry name" value="LACI-RELATED TRANSCRIPTIONAL REPRESSOR"/>
    <property type="match status" value="1"/>
</dbReference>
<dbReference type="PRINTS" id="PR00036">
    <property type="entry name" value="HTHLACI"/>
</dbReference>